<feature type="domain" description="VASt" evidence="7">
    <location>
        <begin position="586"/>
        <end position="757"/>
    </location>
</feature>
<feature type="compositionally biased region" description="Low complexity" evidence="5">
    <location>
        <begin position="121"/>
        <end position="132"/>
    </location>
</feature>
<evidence type="ECO:0000256" key="5">
    <source>
        <dbReference type="SAM" id="MobiDB-lite"/>
    </source>
</evidence>
<keyword evidence="3 6" id="KW-1133">Transmembrane helix</keyword>
<evidence type="ECO:0000259" key="7">
    <source>
        <dbReference type="PROSITE" id="PS51778"/>
    </source>
</evidence>
<evidence type="ECO:0000256" key="3">
    <source>
        <dbReference type="ARBA" id="ARBA00022989"/>
    </source>
</evidence>
<evidence type="ECO:0000313" key="8">
    <source>
        <dbReference type="EMBL" id="MAA19305.1"/>
    </source>
</evidence>
<dbReference type="Gene3D" id="2.30.29.30">
    <property type="entry name" value="Pleckstrin-homology domain (PH domain)/Phosphotyrosine-binding domain (PTB)"/>
    <property type="match status" value="1"/>
</dbReference>
<dbReference type="GO" id="GO:0120015">
    <property type="term" value="F:sterol transfer activity"/>
    <property type="evidence" value="ECO:0007669"/>
    <property type="project" value="TreeGrafter"/>
</dbReference>
<evidence type="ECO:0000256" key="2">
    <source>
        <dbReference type="ARBA" id="ARBA00022692"/>
    </source>
</evidence>
<proteinExistence type="predicted"/>
<feature type="region of interest" description="Disordered" evidence="5">
    <location>
        <begin position="121"/>
        <end position="347"/>
    </location>
</feature>
<dbReference type="CDD" id="cd13220">
    <property type="entry name" value="PH-GRAM_GRAMDC"/>
    <property type="match status" value="1"/>
</dbReference>
<organism evidence="8">
    <name type="scientific">Rhipicephalus zambeziensis</name>
    <dbReference type="NCBI Taxonomy" id="60191"/>
    <lineage>
        <taxon>Eukaryota</taxon>
        <taxon>Metazoa</taxon>
        <taxon>Ecdysozoa</taxon>
        <taxon>Arthropoda</taxon>
        <taxon>Chelicerata</taxon>
        <taxon>Arachnida</taxon>
        <taxon>Acari</taxon>
        <taxon>Parasitiformes</taxon>
        <taxon>Ixodida</taxon>
        <taxon>Ixodoidea</taxon>
        <taxon>Ixodidae</taxon>
        <taxon>Rhipicephalinae</taxon>
        <taxon>Rhipicephalus</taxon>
        <taxon>Rhipicephalus</taxon>
    </lineage>
</organism>
<sequence>MSAAELLMAPQGGGGDRSSESSSSGGSQASLKRSSSGGAREIMDLASETTLAVARRPTSLRLGDHGLYRTVGNGVSRRSSPSAAPSPDGAAAVVAAVGDGGAPNGGENGCGIALPADAAMAAAAPRRIAASATELQQPPQPTSAAATPTEEPAPVCPAPAAEASDRLRPRPAAAPPSTTPASNAMAATVVTSAEPDAASNAESTGQRTRRRKKRKPEGSPTLQVSLHNNRHEAARCPSPSSPSQSPQLGARSPCFDVERTATSAATVPSLDASSENATAVGDSQGSLDRASDSSRSSQPLAPPSLLGCPSEIGTSPRPSPEGTRDPLSRSLEKSTDSKGSSKMLEKKKKTSSWYNMLNPTYKSRSEDFKRLFKDLPETERLIVDYSCALQRDILVHGRLYVTQNFICFYANIFRWETNVVIRCKDVTSMTKEKTARVIPNAVQVCTDHEKHFFTSFGARDKTYLMLFRIWQNALMEQPMSTQELWQWVHYSYGDELGLTSDDDDYVAPPYLEDEARRGRLAAALKAGPQPPSPFEELPNEEEDEDEEASGPEMFASAREAQHSEMPTDVSDSSDTAEPPECPSTHEGRQILNLTLPMSVDQLFTLLFTGSRFFHDLLTSRKTYDVTESNWQPCPETGNKLRQLTYTVTLNHAMAKAAQTTETQILHKASRPGHVYAIDCDVQSTGVPYCDAFCVKSHYCLARLSDNRCRLCIYGCVRYKKSVWGLVKAVIEKNTLQGLEGFCNDLESALLREAERLQPSGGKLKQRRRRLQGTNRSNSNRDRSSSSQAGFGSSFGLARVSEGRRLATSTAVKLLLVLVSLVLLMNVALLYWLWTSAAAPDKPPALDVWMLEPPPQNAQDWVRLMSQREAYHRQRHDLWQRALHDLRHQLHTMESSLQRLQDTLRVVPVTNSSVPLPTAPSTSSSGDL</sequence>
<dbReference type="GO" id="GO:0032934">
    <property type="term" value="F:sterol binding"/>
    <property type="evidence" value="ECO:0007669"/>
    <property type="project" value="TreeGrafter"/>
</dbReference>
<dbReference type="GO" id="GO:0140268">
    <property type="term" value="C:endoplasmic reticulum-plasma membrane contact site"/>
    <property type="evidence" value="ECO:0007669"/>
    <property type="project" value="TreeGrafter"/>
</dbReference>
<evidence type="ECO:0000256" key="1">
    <source>
        <dbReference type="ARBA" id="ARBA00004167"/>
    </source>
</evidence>
<dbReference type="GO" id="GO:0032366">
    <property type="term" value="P:intracellular sterol transport"/>
    <property type="evidence" value="ECO:0007669"/>
    <property type="project" value="TreeGrafter"/>
</dbReference>
<reference evidence="8" key="1">
    <citation type="journal article" date="2017" name="Parasit. Vectors">
        <title>Sialotranscriptomics of Rhipicephalus zambeziensis reveals intricate expression profiles of secretory proteins and suggests tight temporal transcriptional regulation during blood-feeding.</title>
        <authorList>
            <person name="de Castro M.H."/>
            <person name="de Klerk D."/>
            <person name="Pienaar R."/>
            <person name="Rees D.J.G."/>
            <person name="Mans B.J."/>
        </authorList>
    </citation>
    <scope>NUCLEOTIDE SEQUENCE</scope>
    <source>
        <tissue evidence="8">Salivary glands</tissue>
    </source>
</reference>
<feature type="region of interest" description="Disordered" evidence="5">
    <location>
        <begin position="57"/>
        <end position="90"/>
    </location>
</feature>
<dbReference type="PROSITE" id="PS51778">
    <property type="entry name" value="VAST"/>
    <property type="match status" value="1"/>
</dbReference>
<feature type="region of interest" description="Disordered" evidence="5">
    <location>
        <begin position="525"/>
        <end position="586"/>
    </location>
</feature>
<name>A0A224YQV8_9ACAR</name>
<feature type="compositionally biased region" description="Low complexity" evidence="5">
    <location>
        <begin position="179"/>
        <end position="188"/>
    </location>
</feature>
<feature type="compositionally biased region" description="Low complexity" evidence="5">
    <location>
        <begin position="20"/>
        <end position="38"/>
    </location>
</feature>
<dbReference type="FunFam" id="2.30.29.30:FF:000008">
    <property type="entry name" value="GRAM domain containing 1B"/>
    <property type="match status" value="1"/>
</dbReference>
<accession>A0A224YQV8</accession>
<dbReference type="AlphaFoldDB" id="A0A224YQV8"/>
<feature type="region of interest" description="Disordered" evidence="5">
    <location>
        <begin position="1"/>
        <end position="43"/>
    </location>
</feature>
<protein>
    <submittedName>
        <fullName evidence="8">GRAM domain-containing protein 1B</fullName>
    </submittedName>
</protein>
<dbReference type="InterPro" id="IPR004182">
    <property type="entry name" value="GRAM"/>
</dbReference>
<feature type="transmembrane region" description="Helical" evidence="6">
    <location>
        <begin position="813"/>
        <end position="833"/>
    </location>
</feature>
<dbReference type="SMART" id="SM00568">
    <property type="entry name" value="GRAM"/>
    <property type="match status" value="1"/>
</dbReference>
<feature type="compositionally biased region" description="Acidic residues" evidence="5">
    <location>
        <begin position="537"/>
        <end position="549"/>
    </location>
</feature>
<dbReference type="InterPro" id="IPR051482">
    <property type="entry name" value="Cholesterol_transport"/>
</dbReference>
<dbReference type="GO" id="GO:0005789">
    <property type="term" value="C:endoplasmic reticulum membrane"/>
    <property type="evidence" value="ECO:0007669"/>
    <property type="project" value="TreeGrafter"/>
</dbReference>
<dbReference type="Pfam" id="PF16016">
    <property type="entry name" value="VASt"/>
    <property type="match status" value="1"/>
</dbReference>
<feature type="compositionally biased region" description="Low complexity" evidence="5">
    <location>
        <begin position="74"/>
        <end position="90"/>
    </location>
</feature>
<evidence type="ECO:0000256" key="4">
    <source>
        <dbReference type="ARBA" id="ARBA00023136"/>
    </source>
</evidence>
<dbReference type="PANTHER" id="PTHR23319">
    <property type="entry name" value="GRAM DOMAIN CONTAINING 1B, ISOFORM E"/>
    <property type="match status" value="1"/>
</dbReference>
<keyword evidence="4 6" id="KW-0472">Membrane</keyword>
<dbReference type="PANTHER" id="PTHR23319:SF4">
    <property type="entry name" value="GRAM DOMAIN CONTAINING 1B, ISOFORM E"/>
    <property type="match status" value="1"/>
</dbReference>
<feature type="compositionally biased region" description="Basic and acidic residues" evidence="5">
    <location>
        <begin position="322"/>
        <end position="336"/>
    </location>
</feature>
<evidence type="ECO:0000256" key="6">
    <source>
        <dbReference type="SAM" id="Phobius"/>
    </source>
</evidence>
<dbReference type="EMBL" id="GFPF01008159">
    <property type="protein sequence ID" value="MAA19305.1"/>
    <property type="molecule type" value="Transcribed_RNA"/>
</dbReference>
<keyword evidence="2 6" id="KW-0812">Transmembrane</keyword>
<dbReference type="Pfam" id="PF02893">
    <property type="entry name" value="GRAM"/>
    <property type="match status" value="1"/>
</dbReference>
<comment type="subcellular location">
    <subcellularLocation>
        <location evidence="1">Membrane</location>
        <topology evidence="1">Single-pass membrane protein</topology>
    </subcellularLocation>
</comment>
<dbReference type="InterPro" id="IPR011993">
    <property type="entry name" value="PH-like_dom_sf"/>
</dbReference>
<feature type="compositionally biased region" description="Low complexity" evidence="5">
    <location>
        <begin position="142"/>
        <end position="162"/>
    </location>
</feature>
<feature type="compositionally biased region" description="Polar residues" evidence="5">
    <location>
        <begin position="260"/>
        <end position="285"/>
    </location>
</feature>
<feature type="compositionally biased region" description="Low complexity" evidence="5">
    <location>
        <begin position="237"/>
        <end position="247"/>
    </location>
</feature>
<dbReference type="InterPro" id="IPR031968">
    <property type="entry name" value="VASt"/>
</dbReference>
<feature type="region of interest" description="Disordered" evidence="5">
    <location>
        <begin position="759"/>
        <end position="790"/>
    </location>
</feature>
<dbReference type="GO" id="GO:0005886">
    <property type="term" value="C:plasma membrane"/>
    <property type="evidence" value="ECO:0007669"/>
    <property type="project" value="TreeGrafter"/>
</dbReference>